<evidence type="ECO:0000256" key="4">
    <source>
        <dbReference type="ARBA" id="ARBA00022692"/>
    </source>
</evidence>
<comment type="similarity">
    <text evidence="7">Belongs to the binding-protein-dependent transport system permease family.</text>
</comment>
<keyword evidence="11" id="KW-1185">Reference proteome</keyword>
<evidence type="ECO:0000256" key="3">
    <source>
        <dbReference type="ARBA" id="ARBA00022475"/>
    </source>
</evidence>
<evidence type="ECO:0000256" key="5">
    <source>
        <dbReference type="ARBA" id="ARBA00022989"/>
    </source>
</evidence>
<feature type="transmembrane region" description="Helical" evidence="7">
    <location>
        <begin position="66"/>
        <end position="83"/>
    </location>
</feature>
<evidence type="ECO:0000256" key="1">
    <source>
        <dbReference type="ARBA" id="ARBA00004651"/>
    </source>
</evidence>
<evidence type="ECO:0000256" key="6">
    <source>
        <dbReference type="ARBA" id="ARBA00023136"/>
    </source>
</evidence>
<feature type="transmembrane region" description="Helical" evidence="7">
    <location>
        <begin position="122"/>
        <end position="141"/>
    </location>
</feature>
<feature type="transmembrane region" description="Helical" evidence="7">
    <location>
        <begin position="236"/>
        <end position="257"/>
    </location>
</feature>
<keyword evidence="4 7" id="KW-0812">Transmembrane</keyword>
<organism evidence="10 11">
    <name type="scientific">Litorihabitans aurantiacus</name>
    <dbReference type="NCBI Taxonomy" id="1930061"/>
    <lineage>
        <taxon>Bacteria</taxon>
        <taxon>Bacillati</taxon>
        <taxon>Actinomycetota</taxon>
        <taxon>Actinomycetes</taxon>
        <taxon>Micrococcales</taxon>
        <taxon>Beutenbergiaceae</taxon>
        <taxon>Litorihabitans</taxon>
    </lineage>
</organism>
<feature type="compositionally biased region" description="Low complexity" evidence="8">
    <location>
        <begin position="1"/>
        <end position="23"/>
    </location>
</feature>
<evidence type="ECO:0000313" key="10">
    <source>
        <dbReference type="EMBL" id="GMA32825.1"/>
    </source>
</evidence>
<name>A0AA37XHT1_9MICO</name>
<evidence type="ECO:0000259" key="9">
    <source>
        <dbReference type="PROSITE" id="PS50928"/>
    </source>
</evidence>
<keyword evidence="2 7" id="KW-0813">Transport</keyword>
<sequence>MIATTGSNASTASSARTGAGASAVDPRRATTPAGSDAATDTRSARTRRAARASGAVARLSTPRARGVLATIGGAGALAAWFLLSASSENVYFPPLATILERAWTYWPTAEGLGHLGASLRTLGAGLGIGVALGLLLGLLLGQSRAVEQTVSPALEFARAVPATALIPFAMMIFGVGDEMKVFLIALGCLWPVLLNTADGVRRRDRTLTDSARAFRITGVQRQAYVVLPAALPRALVGVRLAIPLALILMVTSEMVGAQRGLGFVITQAQATFQLVSMWSGIVVLGLLGLALTSAWAVLERSLLRWCDPRPGQH</sequence>
<dbReference type="Gene3D" id="1.10.3720.10">
    <property type="entry name" value="MetI-like"/>
    <property type="match status" value="1"/>
</dbReference>
<reference evidence="10" key="1">
    <citation type="journal article" date="2014" name="Int. J. Syst. Evol. Microbiol.">
        <title>Complete genome sequence of Corynebacterium casei LMG S-19264T (=DSM 44701T), isolated from a smear-ripened cheese.</title>
        <authorList>
            <consortium name="US DOE Joint Genome Institute (JGI-PGF)"/>
            <person name="Walter F."/>
            <person name="Albersmeier A."/>
            <person name="Kalinowski J."/>
            <person name="Ruckert C."/>
        </authorList>
    </citation>
    <scope>NUCLEOTIDE SEQUENCE</scope>
    <source>
        <strain evidence="10">NBRC 112290</strain>
    </source>
</reference>
<dbReference type="PANTHER" id="PTHR30151:SF0">
    <property type="entry name" value="ABC TRANSPORTER PERMEASE PROTEIN MJ0413-RELATED"/>
    <property type="match status" value="1"/>
</dbReference>
<dbReference type="PROSITE" id="PS50928">
    <property type="entry name" value="ABC_TM1"/>
    <property type="match status" value="1"/>
</dbReference>
<evidence type="ECO:0000313" key="11">
    <source>
        <dbReference type="Proteomes" id="UP001157161"/>
    </source>
</evidence>
<evidence type="ECO:0000256" key="8">
    <source>
        <dbReference type="SAM" id="MobiDB-lite"/>
    </source>
</evidence>
<dbReference type="Proteomes" id="UP001157161">
    <property type="component" value="Unassembled WGS sequence"/>
</dbReference>
<gene>
    <name evidence="10" type="ORF">GCM10025875_28170</name>
</gene>
<dbReference type="GO" id="GO:0055085">
    <property type="term" value="P:transmembrane transport"/>
    <property type="evidence" value="ECO:0007669"/>
    <property type="project" value="InterPro"/>
</dbReference>
<comment type="subcellular location">
    <subcellularLocation>
        <location evidence="1 7">Cell membrane</location>
        <topology evidence="1 7">Multi-pass membrane protein</topology>
    </subcellularLocation>
</comment>
<dbReference type="GO" id="GO:0005886">
    <property type="term" value="C:plasma membrane"/>
    <property type="evidence" value="ECO:0007669"/>
    <property type="project" value="UniProtKB-SubCell"/>
</dbReference>
<protein>
    <recommendedName>
        <fullName evidence="9">ABC transmembrane type-1 domain-containing protein</fullName>
    </recommendedName>
</protein>
<dbReference type="InterPro" id="IPR035906">
    <property type="entry name" value="MetI-like_sf"/>
</dbReference>
<dbReference type="InterPro" id="IPR000515">
    <property type="entry name" value="MetI-like"/>
</dbReference>
<keyword evidence="3" id="KW-1003">Cell membrane</keyword>
<feature type="region of interest" description="Disordered" evidence="8">
    <location>
        <begin position="1"/>
        <end position="55"/>
    </location>
</feature>
<feature type="transmembrane region" description="Helical" evidence="7">
    <location>
        <begin position="153"/>
        <end position="173"/>
    </location>
</feature>
<evidence type="ECO:0000256" key="2">
    <source>
        <dbReference type="ARBA" id="ARBA00022448"/>
    </source>
</evidence>
<keyword evidence="6 7" id="KW-0472">Membrane</keyword>
<feature type="transmembrane region" description="Helical" evidence="7">
    <location>
        <begin position="179"/>
        <end position="197"/>
    </location>
</feature>
<dbReference type="Pfam" id="PF00528">
    <property type="entry name" value="BPD_transp_1"/>
    <property type="match status" value="1"/>
</dbReference>
<proteinExistence type="inferred from homology"/>
<reference evidence="10" key="2">
    <citation type="submission" date="2023-02" db="EMBL/GenBank/DDBJ databases">
        <authorList>
            <person name="Sun Q."/>
            <person name="Mori K."/>
        </authorList>
    </citation>
    <scope>NUCLEOTIDE SEQUENCE</scope>
    <source>
        <strain evidence="10">NBRC 112290</strain>
    </source>
</reference>
<dbReference type="RefSeq" id="WP_284251517.1">
    <property type="nucleotide sequence ID" value="NZ_BSUM01000001.1"/>
</dbReference>
<keyword evidence="5 7" id="KW-1133">Transmembrane helix</keyword>
<feature type="domain" description="ABC transmembrane type-1" evidence="9">
    <location>
        <begin position="115"/>
        <end position="299"/>
    </location>
</feature>
<accession>A0AA37XHT1</accession>
<feature type="transmembrane region" description="Helical" evidence="7">
    <location>
        <begin position="277"/>
        <end position="298"/>
    </location>
</feature>
<comment type="caution">
    <text evidence="10">The sequence shown here is derived from an EMBL/GenBank/DDBJ whole genome shotgun (WGS) entry which is preliminary data.</text>
</comment>
<dbReference type="AlphaFoldDB" id="A0AA37XHT1"/>
<dbReference type="CDD" id="cd06261">
    <property type="entry name" value="TM_PBP2"/>
    <property type="match status" value="1"/>
</dbReference>
<evidence type="ECO:0000256" key="7">
    <source>
        <dbReference type="RuleBase" id="RU363032"/>
    </source>
</evidence>
<dbReference type="SUPFAM" id="SSF161098">
    <property type="entry name" value="MetI-like"/>
    <property type="match status" value="1"/>
</dbReference>
<dbReference type="EMBL" id="BSUM01000001">
    <property type="protein sequence ID" value="GMA32825.1"/>
    <property type="molecule type" value="Genomic_DNA"/>
</dbReference>
<dbReference type="PANTHER" id="PTHR30151">
    <property type="entry name" value="ALKANE SULFONATE ABC TRANSPORTER-RELATED, MEMBRANE SUBUNIT"/>
    <property type="match status" value="1"/>
</dbReference>